<feature type="compositionally biased region" description="Basic and acidic residues" evidence="2">
    <location>
        <begin position="168"/>
        <end position="183"/>
    </location>
</feature>
<dbReference type="RefSeq" id="WP_166395889.1">
    <property type="nucleotide sequence ID" value="NZ_CP045121.1"/>
</dbReference>
<keyword evidence="1" id="KW-0175">Coiled coil</keyword>
<accession>A0A6G8PVI1</accession>
<evidence type="ECO:0000313" key="4">
    <source>
        <dbReference type="Proteomes" id="UP000502706"/>
    </source>
</evidence>
<dbReference type="EMBL" id="CP045121">
    <property type="protein sequence ID" value="QIN78212.1"/>
    <property type="molecule type" value="Genomic_DNA"/>
</dbReference>
<evidence type="ECO:0000256" key="1">
    <source>
        <dbReference type="SAM" id="Coils"/>
    </source>
</evidence>
<evidence type="ECO:0000256" key="2">
    <source>
        <dbReference type="SAM" id="MobiDB-lite"/>
    </source>
</evidence>
<dbReference type="KEGG" id="rmar:GBA65_06470"/>
<gene>
    <name evidence="3" type="ORF">GBA65_06470</name>
</gene>
<dbReference type="Proteomes" id="UP000502706">
    <property type="component" value="Chromosome"/>
</dbReference>
<evidence type="ECO:0000313" key="3">
    <source>
        <dbReference type="EMBL" id="QIN78212.1"/>
    </source>
</evidence>
<organism evidence="3 4">
    <name type="scientific">Rubrobacter marinus</name>
    <dbReference type="NCBI Taxonomy" id="2653852"/>
    <lineage>
        <taxon>Bacteria</taxon>
        <taxon>Bacillati</taxon>
        <taxon>Actinomycetota</taxon>
        <taxon>Rubrobacteria</taxon>
        <taxon>Rubrobacterales</taxon>
        <taxon>Rubrobacteraceae</taxon>
        <taxon>Rubrobacter</taxon>
    </lineage>
</organism>
<feature type="coiled-coil region" evidence="1">
    <location>
        <begin position="14"/>
        <end position="62"/>
    </location>
</feature>
<proteinExistence type="predicted"/>
<name>A0A6G8PVI1_9ACTN</name>
<dbReference type="AlphaFoldDB" id="A0A6G8PVI1"/>
<keyword evidence="4" id="KW-1185">Reference proteome</keyword>
<protein>
    <submittedName>
        <fullName evidence="3">Uncharacterized protein</fullName>
    </submittedName>
</protein>
<feature type="region of interest" description="Disordered" evidence="2">
    <location>
        <begin position="164"/>
        <end position="183"/>
    </location>
</feature>
<sequence>MPLFKRSTLADQMAAEIQREAEVYKARCNELHEEFRERLRRRDETKAELAGFDAELSRLQGRGVSLLGQLNAATRGGDDERLREMEKSYGRNSRELDRVGRRREKAARRFAAADLDEEETARELARVASDLLDEHAARTRELKGRLIELLDALDVQKGEVNRAAAPLIEEHDLRRSPGDANRG</sequence>
<reference evidence="3 4" key="1">
    <citation type="submission" date="2019-10" db="EMBL/GenBank/DDBJ databases">
        <title>Rubrobacter sp nov SCSIO 52915 isolated from a deep-sea sediment in the South China Sea.</title>
        <authorList>
            <person name="Chen R.W."/>
        </authorList>
    </citation>
    <scope>NUCLEOTIDE SEQUENCE [LARGE SCALE GENOMIC DNA]</scope>
    <source>
        <strain evidence="3 4">SCSIO 52915</strain>
    </source>
</reference>